<evidence type="ECO:0000256" key="1">
    <source>
        <dbReference type="SAM" id="Phobius"/>
    </source>
</evidence>
<evidence type="ECO:0000313" key="4">
    <source>
        <dbReference type="Proteomes" id="UP000030645"/>
    </source>
</evidence>
<dbReference type="EMBL" id="KE344232">
    <property type="protein sequence ID" value="EXB55280.1"/>
    <property type="molecule type" value="Genomic_DNA"/>
</dbReference>
<dbReference type="AlphaFoldDB" id="W9RHV1"/>
<protein>
    <recommendedName>
        <fullName evidence="2">Reverse transcriptase zinc-binding domain-containing protein</fullName>
    </recommendedName>
</protein>
<keyword evidence="4" id="KW-1185">Reference proteome</keyword>
<keyword evidence="1" id="KW-0472">Membrane</keyword>
<name>W9RHV1_9ROSA</name>
<organism evidence="3 4">
    <name type="scientific">Morus notabilis</name>
    <dbReference type="NCBI Taxonomy" id="981085"/>
    <lineage>
        <taxon>Eukaryota</taxon>
        <taxon>Viridiplantae</taxon>
        <taxon>Streptophyta</taxon>
        <taxon>Embryophyta</taxon>
        <taxon>Tracheophyta</taxon>
        <taxon>Spermatophyta</taxon>
        <taxon>Magnoliopsida</taxon>
        <taxon>eudicotyledons</taxon>
        <taxon>Gunneridae</taxon>
        <taxon>Pentapetalae</taxon>
        <taxon>rosids</taxon>
        <taxon>fabids</taxon>
        <taxon>Rosales</taxon>
        <taxon>Moraceae</taxon>
        <taxon>Moreae</taxon>
        <taxon>Morus</taxon>
    </lineage>
</organism>
<accession>W9RHV1</accession>
<dbReference type="Proteomes" id="UP000030645">
    <property type="component" value="Unassembled WGS sequence"/>
</dbReference>
<gene>
    <name evidence="3" type="ORF">L484_017186</name>
</gene>
<proteinExistence type="predicted"/>
<feature type="transmembrane region" description="Helical" evidence="1">
    <location>
        <begin position="12"/>
        <end position="31"/>
    </location>
</feature>
<reference evidence="4" key="1">
    <citation type="submission" date="2013-01" db="EMBL/GenBank/DDBJ databases">
        <title>Draft Genome Sequence of a Mulberry Tree, Morus notabilis C.K. Schneid.</title>
        <authorList>
            <person name="He N."/>
            <person name="Zhao S."/>
        </authorList>
    </citation>
    <scope>NUCLEOTIDE SEQUENCE</scope>
</reference>
<dbReference type="Pfam" id="PF13966">
    <property type="entry name" value="zf-RVT"/>
    <property type="match status" value="1"/>
</dbReference>
<dbReference type="InterPro" id="IPR026960">
    <property type="entry name" value="RVT-Znf"/>
</dbReference>
<keyword evidence="1" id="KW-1133">Transmembrane helix</keyword>
<evidence type="ECO:0000313" key="3">
    <source>
        <dbReference type="EMBL" id="EXB55280.1"/>
    </source>
</evidence>
<keyword evidence="1" id="KW-0812">Transmembrane</keyword>
<sequence>MNQLFDAHTFRLGSLPSILAAEIFCLIGYAGNMLKMVNFQSGVLTGLQTDAVWSSLWKTALHERLKILLWRMGHDILPTRQRLARLNLASDTSCPLCWVGVESVMHLFRDCVVVARSLWFGWSWPIRWESDDVSDPKEFPSCYDRWQTKIESIKIRYYSVGLE</sequence>
<feature type="domain" description="Reverse transcriptase zinc-binding" evidence="2">
    <location>
        <begin position="48"/>
        <end position="119"/>
    </location>
</feature>
<evidence type="ECO:0000259" key="2">
    <source>
        <dbReference type="Pfam" id="PF13966"/>
    </source>
</evidence>